<accession>A0A328AXG1</accession>
<name>A0A328AXG1_9CAUL</name>
<gene>
    <name evidence="1" type="ORF">DJ021_03015</name>
</gene>
<sequence>MPHPDDKGRSPEHWWLPEMDHTAGAKPSAYHPRFAEVICARVAIGDTLREIVADRRMPSYATLFRWLQVHHDFAVRYQRTRDEVGARRIWMDQIERERRAEGTRIAIKLGRRRAWHGGPKSGYTPAKARAFCRRVAKGESVLSITSDPTTPSKRAIYKWLKREPAFRAMYVAAKREAVGWLAFEAEMTADRAEAGNLPKIKREVARLEARIGRIGAKKYRALPAD</sequence>
<dbReference type="RefSeq" id="WP_111456134.1">
    <property type="nucleotide sequence ID" value="NZ_QFYP01000001.1"/>
</dbReference>
<dbReference type="EMBL" id="QFYP01000001">
    <property type="protein sequence ID" value="RAK58841.1"/>
    <property type="molecule type" value="Genomic_DNA"/>
</dbReference>
<dbReference type="Proteomes" id="UP000249842">
    <property type="component" value="Unassembled WGS sequence"/>
</dbReference>
<dbReference type="Pfam" id="PF20901">
    <property type="entry name" value="Sf6_terminase"/>
    <property type="match status" value="2"/>
</dbReference>
<evidence type="ECO:0008006" key="3">
    <source>
        <dbReference type="Google" id="ProtNLM"/>
    </source>
</evidence>
<dbReference type="InterPro" id="IPR048683">
    <property type="entry name" value="Sf6_terminase"/>
</dbReference>
<organism evidence="1 2">
    <name type="scientific">Phenylobacterium hankyongense</name>
    <dbReference type="NCBI Taxonomy" id="1813876"/>
    <lineage>
        <taxon>Bacteria</taxon>
        <taxon>Pseudomonadati</taxon>
        <taxon>Pseudomonadota</taxon>
        <taxon>Alphaproteobacteria</taxon>
        <taxon>Caulobacterales</taxon>
        <taxon>Caulobacteraceae</taxon>
        <taxon>Phenylobacterium</taxon>
    </lineage>
</organism>
<keyword evidence="2" id="KW-1185">Reference proteome</keyword>
<dbReference type="Gene3D" id="1.10.10.60">
    <property type="entry name" value="Homeodomain-like"/>
    <property type="match status" value="2"/>
</dbReference>
<dbReference type="AlphaFoldDB" id="A0A328AXG1"/>
<dbReference type="OrthoDB" id="7210793at2"/>
<evidence type="ECO:0000313" key="2">
    <source>
        <dbReference type="Proteomes" id="UP000249842"/>
    </source>
</evidence>
<evidence type="ECO:0000313" key="1">
    <source>
        <dbReference type="EMBL" id="RAK58841.1"/>
    </source>
</evidence>
<reference evidence="2" key="1">
    <citation type="submission" date="2018-05" db="EMBL/GenBank/DDBJ databases">
        <authorList>
            <person name="Li X."/>
        </authorList>
    </citation>
    <scope>NUCLEOTIDE SEQUENCE [LARGE SCALE GENOMIC DNA]</scope>
    <source>
        <strain evidence="2">HKS-05</strain>
    </source>
</reference>
<comment type="caution">
    <text evidence="1">The sequence shown here is derived from an EMBL/GenBank/DDBJ whole genome shotgun (WGS) entry which is preliminary data.</text>
</comment>
<protein>
    <recommendedName>
        <fullName evidence="3">Terminase small subunit</fullName>
    </recommendedName>
</protein>
<proteinExistence type="predicted"/>